<evidence type="ECO:0000256" key="7">
    <source>
        <dbReference type="SAM" id="MobiDB-lite"/>
    </source>
</evidence>
<evidence type="ECO:0000256" key="8">
    <source>
        <dbReference type="SAM" id="Phobius"/>
    </source>
</evidence>
<comment type="caution">
    <text evidence="10">The sequence shown here is derived from an EMBL/GenBank/DDBJ whole genome shotgun (WGS) entry which is preliminary data.</text>
</comment>
<dbReference type="SMART" id="SM00098">
    <property type="entry name" value="alkPPc"/>
    <property type="match status" value="1"/>
</dbReference>
<evidence type="ECO:0000256" key="2">
    <source>
        <dbReference type="ARBA" id="ARBA00022525"/>
    </source>
</evidence>
<dbReference type="Pfam" id="PF00245">
    <property type="entry name" value="Alk_phosphatase"/>
    <property type="match status" value="1"/>
</dbReference>
<proteinExistence type="inferred from homology"/>
<feature type="region of interest" description="Disordered" evidence="7">
    <location>
        <begin position="550"/>
        <end position="596"/>
    </location>
</feature>
<keyword evidence="5" id="KW-0572">Peptidoglycan-anchor</keyword>
<dbReference type="InterPro" id="IPR017850">
    <property type="entry name" value="Alkaline_phosphatase_core_sf"/>
</dbReference>
<dbReference type="InterPro" id="IPR019931">
    <property type="entry name" value="LPXTG_anchor"/>
</dbReference>
<keyword evidence="8" id="KW-1133">Transmembrane helix</keyword>
<feature type="compositionally biased region" description="Low complexity" evidence="7">
    <location>
        <begin position="560"/>
        <end position="596"/>
    </location>
</feature>
<reference evidence="10 11" key="1">
    <citation type="journal article" date="2021" name="Sci. Rep.">
        <title>The distribution of antibiotic resistance genes in chicken gut microbiota commensals.</title>
        <authorList>
            <person name="Juricova H."/>
            <person name="Matiasovicova J."/>
            <person name="Kubasova T."/>
            <person name="Cejkova D."/>
            <person name="Rychlik I."/>
        </authorList>
    </citation>
    <scope>NUCLEOTIDE SEQUENCE [LARGE SCALE GENOMIC DNA]</scope>
    <source>
        <strain evidence="10 11">An435</strain>
    </source>
</reference>
<feature type="transmembrane region" description="Helical" evidence="8">
    <location>
        <begin position="599"/>
        <end position="621"/>
    </location>
</feature>
<dbReference type="CDD" id="cd16012">
    <property type="entry name" value="ALP"/>
    <property type="match status" value="1"/>
</dbReference>
<dbReference type="Gene3D" id="3.40.720.10">
    <property type="entry name" value="Alkaline Phosphatase, subunit A"/>
    <property type="match status" value="1"/>
</dbReference>
<feature type="domain" description="Gram-positive cocci surface proteins LPxTG" evidence="9">
    <location>
        <begin position="594"/>
        <end position="628"/>
    </location>
</feature>
<accession>A0ABS2FB71</accession>
<keyword evidence="8" id="KW-0472">Membrane</keyword>
<gene>
    <name evidence="10" type="ORF">H6A19_00275</name>
</gene>
<evidence type="ECO:0000313" key="11">
    <source>
        <dbReference type="Proteomes" id="UP000767334"/>
    </source>
</evidence>
<evidence type="ECO:0000256" key="3">
    <source>
        <dbReference type="ARBA" id="ARBA00022553"/>
    </source>
</evidence>
<evidence type="ECO:0000259" key="9">
    <source>
        <dbReference type="PROSITE" id="PS50847"/>
    </source>
</evidence>
<keyword evidence="3" id="KW-0597">Phosphoprotein</keyword>
<dbReference type="EMBL" id="JACJLL010000001">
    <property type="protein sequence ID" value="MBM6817785.1"/>
    <property type="molecule type" value="Genomic_DNA"/>
</dbReference>
<dbReference type="PANTHER" id="PTHR11596">
    <property type="entry name" value="ALKALINE PHOSPHATASE"/>
    <property type="match status" value="1"/>
</dbReference>
<dbReference type="PROSITE" id="PS50847">
    <property type="entry name" value="GRAM_POS_ANCHORING"/>
    <property type="match status" value="1"/>
</dbReference>
<name>A0ABS2FB71_9CLOT</name>
<dbReference type="Proteomes" id="UP000767334">
    <property type="component" value="Unassembled WGS sequence"/>
</dbReference>
<keyword evidence="8" id="KW-0812">Transmembrane</keyword>
<dbReference type="PRINTS" id="PR00113">
    <property type="entry name" value="ALKPHPHTASE"/>
</dbReference>
<organism evidence="10 11">
    <name type="scientific">Clostridium saudiense</name>
    <dbReference type="NCBI Taxonomy" id="1414720"/>
    <lineage>
        <taxon>Bacteria</taxon>
        <taxon>Bacillati</taxon>
        <taxon>Bacillota</taxon>
        <taxon>Clostridia</taxon>
        <taxon>Eubacteriales</taxon>
        <taxon>Clostridiaceae</taxon>
        <taxon>Clostridium</taxon>
    </lineage>
</organism>
<evidence type="ECO:0000256" key="1">
    <source>
        <dbReference type="ARBA" id="ARBA00022512"/>
    </source>
</evidence>
<dbReference type="RefSeq" id="WP_204571697.1">
    <property type="nucleotide sequence ID" value="NZ_JACJLL010000001.1"/>
</dbReference>
<dbReference type="Gene3D" id="1.10.1200.140">
    <property type="entry name" value="Alkaline phosphatase, crown domain"/>
    <property type="match status" value="1"/>
</dbReference>
<keyword evidence="4" id="KW-0732">Signal</keyword>
<comment type="similarity">
    <text evidence="6">Belongs to the alkaline phosphatase family.</text>
</comment>
<dbReference type="PANTHER" id="PTHR11596:SF5">
    <property type="entry name" value="ALKALINE PHOSPHATASE"/>
    <property type="match status" value="1"/>
</dbReference>
<sequence>MISKKTRNTLISKATVLILGCTLIFGSINPLTTRADEKKVKNVIYLIADGMSDGILTAAKYYKDIQDGTLGNDKLAMDSIRSGFVKTAWANGPITDSAPAGTALSTGYKTNPGVVGLNAEGTPQATILEVAELNGLSTGIIATSEITHATPAAFSAHVENRQDYNSIMKQQLYKDIEVVLGGGSLFFESSGGGKRNDGKDLTEEIKSLGYDYVTTKSEMNESTSDKLWGLFAEKDLAYDFDRVAEGNDEEPSLAEMTEKAIEVLEKDEEGFFLMIEGSKIDWAAHANDPAGAIGDILAFDEAVQVALDYAKENQDTLVVVTTDHANSGFSIGNESTTSGYDDLTFEESIMQMKDFKLSAEKFTSLAEGKSDEEVKGLIKEYYGYTDITDEELEYAKNGQINELMKIRAKLGYTTGGHTGGDVYLGVYSPAGVEKLRGTVDNTELPQYIASNLGLNLDSASEILYQDIKGKVEAEGATFRVNTDDTENPYFLIEKEDKTLKVIANSNVVEVYVDDEKIEDKRLSSVSILTGGVAYGNADEVVEILNEKVSDDTVAGDSNEDNSNNDSVSDSTESSGTNNGDNTSNSSKKPSSSKLPQTGAVVGSGLVAVLGAVSVVTGISIYKKKEKQK</sequence>
<keyword evidence="1" id="KW-0134">Cell wall</keyword>
<dbReference type="InterPro" id="IPR001952">
    <property type="entry name" value="Alkaline_phosphatase"/>
</dbReference>
<evidence type="ECO:0000256" key="4">
    <source>
        <dbReference type="ARBA" id="ARBA00022729"/>
    </source>
</evidence>
<evidence type="ECO:0000313" key="10">
    <source>
        <dbReference type="EMBL" id="MBM6817785.1"/>
    </source>
</evidence>
<evidence type="ECO:0000256" key="5">
    <source>
        <dbReference type="ARBA" id="ARBA00023088"/>
    </source>
</evidence>
<keyword evidence="11" id="KW-1185">Reference proteome</keyword>
<keyword evidence="2" id="KW-0964">Secreted</keyword>
<evidence type="ECO:0000256" key="6">
    <source>
        <dbReference type="RuleBase" id="RU003946"/>
    </source>
</evidence>
<dbReference type="SUPFAM" id="SSF53649">
    <property type="entry name" value="Alkaline phosphatase-like"/>
    <property type="match status" value="1"/>
</dbReference>
<dbReference type="InterPro" id="IPR042085">
    <property type="entry name" value="Ap_crown"/>
</dbReference>
<protein>
    <submittedName>
        <fullName evidence="10">Alkaline phosphatase</fullName>
    </submittedName>
</protein>